<feature type="region of interest" description="Disordered" evidence="1">
    <location>
        <begin position="1"/>
        <end position="22"/>
    </location>
</feature>
<evidence type="ECO:0000313" key="2">
    <source>
        <dbReference type="EMBL" id="VTJ62300.1"/>
    </source>
</evidence>
<sequence length="52" mass="5398">STQPEGLPLGAPGTEGALLSSPHQATARLNACLRKHTPEKASAEGEHLSPPW</sequence>
<feature type="non-terminal residue" evidence="2">
    <location>
        <position position="52"/>
    </location>
</feature>
<evidence type="ECO:0000313" key="3">
    <source>
        <dbReference type="Proteomes" id="UP000335636"/>
    </source>
</evidence>
<gene>
    <name evidence="2" type="ORF">MONAX_5E029277</name>
</gene>
<organism evidence="2 3">
    <name type="scientific">Marmota monax</name>
    <name type="common">Woodchuck</name>
    <dbReference type="NCBI Taxonomy" id="9995"/>
    <lineage>
        <taxon>Eukaryota</taxon>
        <taxon>Metazoa</taxon>
        <taxon>Chordata</taxon>
        <taxon>Craniata</taxon>
        <taxon>Vertebrata</taxon>
        <taxon>Euteleostomi</taxon>
        <taxon>Mammalia</taxon>
        <taxon>Eutheria</taxon>
        <taxon>Euarchontoglires</taxon>
        <taxon>Glires</taxon>
        <taxon>Rodentia</taxon>
        <taxon>Sciuromorpha</taxon>
        <taxon>Sciuridae</taxon>
        <taxon>Xerinae</taxon>
        <taxon>Marmotini</taxon>
        <taxon>Marmota</taxon>
    </lineage>
</organism>
<accession>A0A5E4AZK4</accession>
<protein>
    <submittedName>
        <fullName evidence="2">Uncharacterized protein</fullName>
    </submittedName>
</protein>
<proteinExistence type="predicted"/>
<feature type="non-terminal residue" evidence="2">
    <location>
        <position position="1"/>
    </location>
</feature>
<keyword evidence="3" id="KW-1185">Reference proteome</keyword>
<reference evidence="2" key="1">
    <citation type="submission" date="2019-04" db="EMBL/GenBank/DDBJ databases">
        <authorList>
            <person name="Alioto T."/>
            <person name="Alioto T."/>
        </authorList>
    </citation>
    <scope>NUCLEOTIDE SEQUENCE [LARGE SCALE GENOMIC DNA]</scope>
</reference>
<comment type="caution">
    <text evidence="2">The sequence shown here is derived from an EMBL/GenBank/DDBJ whole genome shotgun (WGS) entry which is preliminary data.</text>
</comment>
<name>A0A5E4AZK4_MARMO</name>
<dbReference type="EMBL" id="CABDUW010000196">
    <property type="protein sequence ID" value="VTJ62300.1"/>
    <property type="molecule type" value="Genomic_DNA"/>
</dbReference>
<dbReference type="AlphaFoldDB" id="A0A5E4AZK4"/>
<evidence type="ECO:0000256" key="1">
    <source>
        <dbReference type="SAM" id="MobiDB-lite"/>
    </source>
</evidence>
<dbReference type="Proteomes" id="UP000335636">
    <property type="component" value="Unassembled WGS sequence"/>
</dbReference>